<name>A0A2U2HH39_9BURK</name>
<gene>
    <name evidence="1" type="ORF">C7C56_018375</name>
</gene>
<keyword evidence="2" id="KW-1185">Reference proteome</keyword>
<proteinExistence type="predicted"/>
<dbReference type="RefSeq" id="WP_106758823.1">
    <property type="nucleotide sequence ID" value="NZ_PXWF02000259.1"/>
</dbReference>
<protein>
    <submittedName>
        <fullName evidence="1">Uncharacterized protein</fullName>
    </submittedName>
</protein>
<evidence type="ECO:0000313" key="2">
    <source>
        <dbReference type="Proteomes" id="UP000241421"/>
    </source>
</evidence>
<dbReference type="AlphaFoldDB" id="A0A2U2HH39"/>
<comment type="caution">
    <text evidence="1">The sequence shown here is derived from an EMBL/GenBank/DDBJ whole genome shotgun (WGS) entry which is preliminary data.</text>
</comment>
<dbReference type="EMBL" id="PXWF02000259">
    <property type="protein sequence ID" value="PWF44979.1"/>
    <property type="molecule type" value="Genomic_DNA"/>
</dbReference>
<dbReference type="Proteomes" id="UP000241421">
    <property type="component" value="Unassembled WGS sequence"/>
</dbReference>
<accession>A0A2U2HH39</accession>
<organism evidence="1 2">
    <name type="scientific">Massilia glaciei</name>
    <dbReference type="NCBI Taxonomy" id="1524097"/>
    <lineage>
        <taxon>Bacteria</taxon>
        <taxon>Pseudomonadati</taxon>
        <taxon>Pseudomonadota</taxon>
        <taxon>Betaproteobacteria</taxon>
        <taxon>Burkholderiales</taxon>
        <taxon>Oxalobacteraceae</taxon>
        <taxon>Telluria group</taxon>
        <taxon>Massilia</taxon>
    </lineage>
</organism>
<evidence type="ECO:0000313" key="1">
    <source>
        <dbReference type="EMBL" id="PWF44979.1"/>
    </source>
</evidence>
<sequence length="123" mass="13330">MVLKKGGVPLDLRLLEIDGATGEVATCEFFQTQLDLRSSTPLRGRLLVPPHLRGVVAFSRRLGSFGIPHRQLRIGISGGYFRAKPCLADARVLREGFPAGIGQVDLFLGGRDQYSVCAHEIGA</sequence>
<reference evidence="1 2" key="1">
    <citation type="submission" date="2018-04" db="EMBL/GenBank/DDBJ databases">
        <title>Massilia violaceinigra sp. nov., a novel purple-pigmented bacterium isolated from Tianshan glacier, Xinjiang, China.</title>
        <authorList>
            <person name="Wang H."/>
        </authorList>
    </citation>
    <scope>NUCLEOTIDE SEQUENCE [LARGE SCALE GENOMIC DNA]</scope>
    <source>
        <strain evidence="1 2">B448-2</strain>
    </source>
</reference>